<reference evidence="1" key="1">
    <citation type="submission" date="2022-07" db="EMBL/GenBank/DDBJ databases">
        <title>Genome Sequence of Physisporinus lineatus.</title>
        <authorList>
            <person name="Buettner E."/>
        </authorList>
    </citation>
    <scope>NUCLEOTIDE SEQUENCE</scope>
    <source>
        <strain evidence="1">VT162</strain>
    </source>
</reference>
<name>A0AAD5YJ76_9APHY</name>
<gene>
    <name evidence="1" type="ORF">NLI96_g3291</name>
</gene>
<dbReference type="PANTHER" id="PTHR38846">
    <property type="entry name" value="C3H1-TYPE DOMAIN-CONTAINING PROTEIN"/>
    <property type="match status" value="1"/>
</dbReference>
<sequence length="371" mass="42524">MSSPEPSLASVQIQNISSQSLSQDEAPVDAFFRQFETSGFAYDPKDPVISQFDNLCQSRGWDQESEEATSARRLLVDALVAQFGIYYGVNAELWEPWQKIREALKIPKPPPSRTLRSVISAILKKHFSVIDLIEHQRIGTDVPVFQSSHLLQTHLTKTRQEFPSHHPAAGAVLRYLMTPALNPNSHIDQFFLKPTFAAYPYDPTQDAIVQFRGMRQQLHGQWSKLENEYLKEMRRALVLEFNEYFGIDEESLETWVGLCLGIGIKSIPDTIVECRTAVAGTHINIMDLIAHLRTGKKVEVFDSVEELSKYTLKHERQFPPDRPQAGGVHHYLLRDINDPSMERDRDRVKASLKNMNRLKHKKLQKRKEAHT</sequence>
<protein>
    <submittedName>
        <fullName evidence="1">Uncharacterized protein</fullName>
    </submittedName>
</protein>
<proteinExistence type="predicted"/>
<comment type="caution">
    <text evidence="1">The sequence shown here is derived from an EMBL/GenBank/DDBJ whole genome shotgun (WGS) entry which is preliminary data.</text>
</comment>
<organism evidence="1 2">
    <name type="scientific">Meripilus lineatus</name>
    <dbReference type="NCBI Taxonomy" id="2056292"/>
    <lineage>
        <taxon>Eukaryota</taxon>
        <taxon>Fungi</taxon>
        <taxon>Dikarya</taxon>
        <taxon>Basidiomycota</taxon>
        <taxon>Agaricomycotina</taxon>
        <taxon>Agaricomycetes</taxon>
        <taxon>Polyporales</taxon>
        <taxon>Meripilaceae</taxon>
        <taxon>Meripilus</taxon>
    </lineage>
</organism>
<dbReference type="Proteomes" id="UP001212997">
    <property type="component" value="Unassembled WGS sequence"/>
</dbReference>
<evidence type="ECO:0000313" key="1">
    <source>
        <dbReference type="EMBL" id="KAJ3487807.1"/>
    </source>
</evidence>
<dbReference type="PANTHER" id="PTHR38846:SF1">
    <property type="entry name" value="C3H1-TYPE DOMAIN-CONTAINING PROTEIN"/>
    <property type="match status" value="1"/>
</dbReference>
<dbReference type="EMBL" id="JANAWD010000082">
    <property type="protein sequence ID" value="KAJ3487807.1"/>
    <property type="molecule type" value="Genomic_DNA"/>
</dbReference>
<dbReference type="AlphaFoldDB" id="A0AAD5YJ76"/>
<evidence type="ECO:0000313" key="2">
    <source>
        <dbReference type="Proteomes" id="UP001212997"/>
    </source>
</evidence>
<keyword evidence="2" id="KW-1185">Reference proteome</keyword>
<accession>A0AAD5YJ76</accession>